<name>A0A558R0D1_9SPHN</name>
<dbReference type="GO" id="GO:0016020">
    <property type="term" value="C:membrane"/>
    <property type="evidence" value="ECO:0007669"/>
    <property type="project" value="UniProtKB-SubCell"/>
</dbReference>
<evidence type="ECO:0000256" key="2">
    <source>
        <dbReference type="ARBA" id="ARBA00008335"/>
    </source>
</evidence>
<evidence type="ECO:0000256" key="5">
    <source>
        <dbReference type="ARBA" id="ARBA00022989"/>
    </source>
</evidence>
<dbReference type="InterPro" id="IPR036259">
    <property type="entry name" value="MFS_trans_sf"/>
</dbReference>
<protein>
    <submittedName>
        <fullName evidence="9">AmpG family muropeptide MFS transporter</fullName>
    </submittedName>
</protein>
<comment type="subcellular location">
    <subcellularLocation>
        <location evidence="1">Membrane</location>
        <topology evidence="1">Multi-pass membrane protein</topology>
    </subcellularLocation>
</comment>
<keyword evidence="6 7" id="KW-0472">Membrane</keyword>
<keyword evidence="5 7" id="KW-1133">Transmembrane helix</keyword>
<evidence type="ECO:0000259" key="8">
    <source>
        <dbReference type="PROSITE" id="PS50850"/>
    </source>
</evidence>
<dbReference type="InterPro" id="IPR011701">
    <property type="entry name" value="MFS"/>
</dbReference>
<keyword evidence="10" id="KW-1185">Reference proteome</keyword>
<evidence type="ECO:0000256" key="6">
    <source>
        <dbReference type="ARBA" id="ARBA00023136"/>
    </source>
</evidence>
<comment type="similarity">
    <text evidence="2">Belongs to the major facilitator superfamily.</text>
</comment>
<dbReference type="Pfam" id="PF07690">
    <property type="entry name" value="MFS_1"/>
    <property type="match status" value="1"/>
</dbReference>
<comment type="caution">
    <text evidence="9">The sequence shown here is derived from an EMBL/GenBank/DDBJ whole genome shotgun (WGS) entry which is preliminary data.</text>
</comment>
<proteinExistence type="inferred from homology"/>
<dbReference type="PANTHER" id="PTHR12778">
    <property type="entry name" value="SOLUTE CARRIER FAMILY 33 ACETYL-COA TRANSPORTER -RELATED"/>
    <property type="match status" value="1"/>
</dbReference>
<accession>A0A558R0D1</accession>
<feature type="transmembrane region" description="Helical" evidence="7">
    <location>
        <begin position="409"/>
        <end position="429"/>
    </location>
</feature>
<evidence type="ECO:0000256" key="7">
    <source>
        <dbReference type="SAM" id="Phobius"/>
    </source>
</evidence>
<evidence type="ECO:0000256" key="3">
    <source>
        <dbReference type="ARBA" id="ARBA00022448"/>
    </source>
</evidence>
<evidence type="ECO:0000313" key="10">
    <source>
        <dbReference type="Proteomes" id="UP000318681"/>
    </source>
</evidence>
<dbReference type="GO" id="GO:0022857">
    <property type="term" value="F:transmembrane transporter activity"/>
    <property type="evidence" value="ECO:0007669"/>
    <property type="project" value="InterPro"/>
</dbReference>
<keyword evidence="4 7" id="KW-0812">Transmembrane</keyword>
<feature type="transmembrane region" description="Helical" evidence="7">
    <location>
        <begin position="344"/>
        <end position="368"/>
    </location>
</feature>
<feature type="transmembrane region" description="Helical" evidence="7">
    <location>
        <begin position="69"/>
        <end position="92"/>
    </location>
</feature>
<evidence type="ECO:0000256" key="1">
    <source>
        <dbReference type="ARBA" id="ARBA00004141"/>
    </source>
</evidence>
<feature type="transmembrane region" description="Helical" evidence="7">
    <location>
        <begin position="380"/>
        <end position="403"/>
    </location>
</feature>
<keyword evidence="3" id="KW-0813">Transport</keyword>
<gene>
    <name evidence="9" type="ORF">FOY91_13510</name>
</gene>
<feature type="transmembrane region" description="Helical" evidence="7">
    <location>
        <begin position="286"/>
        <end position="310"/>
    </location>
</feature>
<feature type="transmembrane region" description="Helical" evidence="7">
    <location>
        <begin position="35"/>
        <end position="57"/>
    </location>
</feature>
<dbReference type="InterPro" id="IPR020846">
    <property type="entry name" value="MFS_dom"/>
</dbReference>
<feature type="transmembrane region" description="Helical" evidence="7">
    <location>
        <begin position="317"/>
        <end position="338"/>
    </location>
</feature>
<dbReference type="Gene3D" id="1.20.1250.20">
    <property type="entry name" value="MFS general substrate transporter like domains"/>
    <property type="match status" value="1"/>
</dbReference>
<feature type="transmembrane region" description="Helical" evidence="7">
    <location>
        <begin position="104"/>
        <end position="124"/>
    </location>
</feature>
<dbReference type="AlphaFoldDB" id="A0A558R0D1"/>
<organism evidence="9 10">
    <name type="scientific">Alterirhizorhabdus solaris</name>
    <dbReference type="NCBI Taxonomy" id="2529389"/>
    <lineage>
        <taxon>Bacteria</taxon>
        <taxon>Pseudomonadati</taxon>
        <taxon>Pseudomonadota</taxon>
        <taxon>Alphaproteobacteria</taxon>
        <taxon>Sphingomonadales</taxon>
        <taxon>Rhizorhabdaceae</taxon>
        <taxon>Alterirhizorhabdus</taxon>
    </lineage>
</organism>
<feature type="transmembrane region" description="Helical" evidence="7">
    <location>
        <begin position="130"/>
        <end position="152"/>
    </location>
</feature>
<sequence>MSTLSRPDGPLPGDRATGRARLPDGIRPYLEPAPLAALFLGMSSGFPFAMVGATLASRLAEDGIDKKSVTAFALVFLAYNLKFLWAWAIEGIRLPLLRRLGQRVSWMLVAGVLVIAAVVNLGLVDPAADLGATVVAALLLGFAGATFDIVIDAYRIELLEPRQLGVGAGMSQYGWRIGASAAGGLALVLAQNYGWAVAYIACAAFALPAMVAALVMGEPTRHREIARRPGLGALGQAIVGPFLEFFRRQGAWLVLLFVLVHKIGDTLANLTFRLLFNDLGYSKTEIAIYDVGVGFWALLAGVFVGGVLFARLGLKRSVLLSLVLMGVSNLAFAGLAAAGHSNLAMAGAIGFENFASGIGGVTVVAYFSALTDLRFTAAQYALISAAASIAGRLMTGTTAGAMIEAFGYVPFYLLTTVLALPGIVLFWLMMRAGLIDRSIGDAGTVGEGDARAA</sequence>
<feature type="transmembrane region" description="Helical" evidence="7">
    <location>
        <begin position="251"/>
        <end position="274"/>
    </location>
</feature>
<dbReference type="PROSITE" id="PS50850">
    <property type="entry name" value="MFS"/>
    <property type="match status" value="1"/>
</dbReference>
<feature type="transmembrane region" description="Helical" evidence="7">
    <location>
        <begin position="196"/>
        <end position="217"/>
    </location>
</feature>
<evidence type="ECO:0000313" key="9">
    <source>
        <dbReference type="EMBL" id="TVV72819.1"/>
    </source>
</evidence>
<dbReference type="OrthoDB" id="9787815at2"/>
<dbReference type="InterPro" id="IPR004752">
    <property type="entry name" value="AmpG_permease/AT-1"/>
</dbReference>
<dbReference type="EMBL" id="VNIM01000056">
    <property type="protein sequence ID" value="TVV72819.1"/>
    <property type="molecule type" value="Genomic_DNA"/>
</dbReference>
<reference evidence="9 10" key="1">
    <citation type="submission" date="2019-07" db="EMBL/GenBank/DDBJ databases">
        <title>Sphingomonas solaris sp. nov., isolated from a solar panel from Boston, Massachusetts.</title>
        <authorList>
            <person name="Tanner K."/>
            <person name="Pascual J."/>
            <person name="Mancuso C."/>
            <person name="Pereto J."/>
            <person name="Khalil A."/>
            <person name="Vilanova C."/>
        </authorList>
    </citation>
    <scope>NUCLEOTIDE SEQUENCE [LARGE SCALE GENOMIC DNA]</scope>
    <source>
        <strain evidence="9 10">R4DWN</strain>
    </source>
</reference>
<dbReference type="RefSeq" id="WP_145152864.1">
    <property type="nucleotide sequence ID" value="NZ_VNIM01000056.1"/>
</dbReference>
<evidence type="ECO:0000256" key="4">
    <source>
        <dbReference type="ARBA" id="ARBA00022692"/>
    </source>
</evidence>
<dbReference type="Proteomes" id="UP000318681">
    <property type="component" value="Unassembled WGS sequence"/>
</dbReference>
<dbReference type="NCBIfam" id="TIGR00901">
    <property type="entry name" value="2A0125"/>
    <property type="match status" value="1"/>
</dbReference>
<feature type="domain" description="Major facilitator superfamily (MFS) profile" evidence="8">
    <location>
        <begin position="33"/>
        <end position="433"/>
    </location>
</feature>
<dbReference type="SUPFAM" id="SSF103473">
    <property type="entry name" value="MFS general substrate transporter"/>
    <property type="match status" value="1"/>
</dbReference>
<dbReference type="PANTHER" id="PTHR12778:SF10">
    <property type="entry name" value="MAJOR FACILITATOR SUPERFAMILY DOMAIN-CONTAINING PROTEIN 3"/>
    <property type="match status" value="1"/>
</dbReference>